<dbReference type="InterPro" id="IPR007262">
    <property type="entry name" value="Vps55/LEPROT"/>
</dbReference>
<feature type="transmembrane region" description="Helical" evidence="6">
    <location>
        <begin position="20"/>
        <end position="38"/>
    </location>
</feature>
<name>A0AA88WW35_9ASTE</name>
<keyword evidence="5 6" id="KW-0472">Membrane</keyword>
<dbReference type="Proteomes" id="UP001188597">
    <property type="component" value="Unassembled WGS sequence"/>
</dbReference>
<dbReference type="Pfam" id="PF04133">
    <property type="entry name" value="Vps55"/>
    <property type="match status" value="1"/>
</dbReference>
<evidence type="ECO:0000256" key="2">
    <source>
        <dbReference type="ARBA" id="ARBA00005645"/>
    </source>
</evidence>
<feature type="transmembrane region" description="Helical" evidence="6">
    <location>
        <begin position="144"/>
        <end position="166"/>
    </location>
</feature>
<reference evidence="7" key="1">
    <citation type="submission" date="2022-12" db="EMBL/GenBank/DDBJ databases">
        <title>Draft genome assemblies for two species of Escallonia (Escalloniales).</title>
        <authorList>
            <person name="Chanderbali A."/>
            <person name="Dervinis C."/>
            <person name="Anghel I."/>
            <person name="Soltis D."/>
            <person name="Soltis P."/>
            <person name="Zapata F."/>
        </authorList>
    </citation>
    <scope>NUCLEOTIDE SEQUENCE</scope>
    <source>
        <strain evidence="7">UCBG64.0493</strain>
        <tissue evidence="7">Leaf</tissue>
    </source>
</reference>
<proteinExistence type="inferred from homology"/>
<accession>A0AA88WW35</accession>
<comment type="similarity">
    <text evidence="2">Belongs to the OB-RGRP/VPS55 family.</text>
</comment>
<evidence type="ECO:0000256" key="4">
    <source>
        <dbReference type="ARBA" id="ARBA00022989"/>
    </source>
</evidence>
<gene>
    <name evidence="7" type="ORF">RJ639_035948</name>
</gene>
<organism evidence="7 8">
    <name type="scientific">Escallonia herrerae</name>
    <dbReference type="NCBI Taxonomy" id="1293975"/>
    <lineage>
        <taxon>Eukaryota</taxon>
        <taxon>Viridiplantae</taxon>
        <taxon>Streptophyta</taxon>
        <taxon>Embryophyta</taxon>
        <taxon>Tracheophyta</taxon>
        <taxon>Spermatophyta</taxon>
        <taxon>Magnoliopsida</taxon>
        <taxon>eudicotyledons</taxon>
        <taxon>Gunneridae</taxon>
        <taxon>Pentapetalae</taxon>
        <taxon>asterids</taxon>
        <taxon>campanulids</taxon>
        <taxon>Escalloniales</taxon>
        <taxon>Escalloniaceae</taxon>
        <taxon>Escallonia</taxon>
    </lineage>
</organism>
<dbReference type="GO" id="GO:0032511">
    <property type="term" value="P:late endosome to vacuole transport via multivesicular body sorting pathway"/>
    <property type="evidence" value="ECO:0007669"/>
    <property type="project" value="TreeGrafter"/>
</dbReference>
<keyword evidence="8" id="KW-1185">Reference proteome</keyword>
<dbReference type="GO" id="GO:0005768">
    <property type="term" value="C:endosome"/>
    <property type="evidence" value="ECO:0007669"/>
    <property type="project" value="TreeGrafter"/>
</dbReference>
<dbReference type="GO" id="GO:0016020">
    <property type="term" value="C:membrane"/>
    <property type="evidence" value="ECO:0007669"/>
    <property type="project" value="UniProtKB-SubCell"/>
</dbReference>
<evidence type="ECO:0000256" key="1">
    <source>
        <dbReference type="ARBA" id="ARBA00004141"/>
    </source>
</evidence>
<evidence type="ECO:0000313" key="8">
    <source>
        <dbReference type="Proteomes" id="UP001188597"/>
    </source>
</evidence>
<feature type="transmembrane region" description="Helical" evidence="6">
    <location>
        <begin position="120"/>
        <end position="138"/>
    </location>
</feature>
<dbReference type="PANTHER" id="PTHR12050">
    <property type="entry name" value="LEPTIN RECEPTOR-RELATED"/>
    <property type="match status" value="1"/>
</dbReference>
<comment type="subcellular location">
    <subcellularLocation>
        <location evidence="1">Membrane</location>
        <topology evidence="1">Multi-pass membrane protein</topology>
    </subcellularLocation>
</comment>
<evidence type="ECO:0000256" key="5">
    <source>
        <dbReference type="ARBA" id="ARBA00023136"/>
    </source>
</evidence>
<evidence type="ECO:0000256" key="3">
    <source>
        <dbReference type="ARBA" id="ARBA00022692"/>
    </source>
</evidence>
<sequence>MAMTIEGLAGGNSPSHSSNLLGLVMLAPLSFVTFHSSTSRVTPMKLKDGSGDLVNATNLRRLVGSLSFSILQLFEYIKYGIFVRDHYKRHRIRCLAISLGFVLTVIDARKEETSRWIDAAKFLTGASAIGSLAIPIILRHAHLIGTGAMLIEFTSFFIFVCTVLCFHRASLEDEW</sequence>
<dbReference type="AlphaFoldDB" id="A0AA88WW35"/>
<keyword evidence="4 6" id="KW-1133">Transmembrane helix</keyword>
<dbReference type="EMBL" id="JAVXUP010000280">
    <property type="protein sequence ID" value="KAK3032138.1"/>
    <property type="molecule type" value="Genomic_DNA"/>
</dbReference>
<evidence type="ECO:0000256" key="6">
    <source>
        <dbReference type="SAM" id="Phobius"/>
    </source>
</evidence>
<evidence type="ECO:0008006" key="9">
    <source>
        <dbReference type="Google" id="ProtNLM"/>
    </source>
</evidence>
<protein>
    <recommendedName>
        <fullName evidence="9">Vacuolar protein sorting 55</fullName>
    </recommendedName>
</protein>
<comment type="caution">
    <text evidence="7">The sequence shown here is derived from an EMBL/GenBank/DDBJ whole genome shotgun (WGS) entry which is preliminary data.</text>
</comment>
<dbReference type="PANTHER" id="PTHR12050:SF0">
    <property type="entry name" value="RH04491P"/>
    <property type="match status" value="1"/>
</dbReference>
<keyword evidence="3 6" id="KW-0812">Transmembrane</keyword>
<evidence type="ECO:0000313" key="7">
    <source>
        <dbReference type="EMBL" id="KAK3032138.1"/>
    </source>
</evidence>